<feature type="transmembrane region" description="Helical" evidence="1">
    <location>
        <begin position="433"/>
        <end position="454"/>
    </location>
</feature>
<keyword evidence="1" id="KW-0812">Transmembrane</keyword>
<evidence type="ECO:0000313" key="2">
    <source>
        <dbReference type="EMBL" id="GFS08106.1"/>
    </source>
</evidence>
<feature type="transmembrane region" description="Helical" evidence="1">
    <location>
        <begin position="118"/>
        <end position="141"/>
    </location>
</feature>
<dbReference type="InterPro" id="IPR011701">
    <property type="entry name" value="MFS"/>
</dbReference>
<dbReference type="SUPFAM" id="SSF103473">
    <property type="entry name" value="MFS general substrate transporter"/>
    <property type="match status" value="2"/>
</dbReference>
<sequence>MPHEMGSNGEVLTNLDSALTMLMAVYVYGEEAVKDTKQIALGNMTGPIPAHLASKFGYRCVVVTGGLMVGAGYILAYFATNIYFLVLAIGLVSGSGCGFCFLPATVTVAMYFDRRRSLAIGLGSAGVGIGSFVCAPVFHLLIEQYGWRGALLVTGAIQLNLCVVGLLLRPLPPDSTEVRVHVQSPVDGPSVEELCEVNDSLLHPEEKAYSMQQIANVDTSGAKRNLGAMDRIRSQIMGGSARHLSPARNTTEAAVFYSANELRHRAGLSDGASKAPSSRNHSVNLDIMMCGSVHSLFLIDKGILQYDSNQNSIYSNKNLDFSMNSIDRHSKRGRTSFERLPRSGLLPGYTQSSNFIEDTTSHTVNDGYDSVIVEQPSLYGAYTTLAAVVIVDLVGVELLGHAYGLMLLFTGVAGLIGPPFAGEIFDLTGNYTISYVVHGLFILVSGLMLVPVAAMRKR</sequence>
<dbReference type="InterPro" id="IPR036259">
    <property type="entry name" value="MFS_trans_sf"/>
</dbReference>
<evidence type="ECO:0000256" key="1">
    <source>
        <dbReference type="SAM" id="Phobius"/>
    </source>
</evidence>
<proteinExistence type="predicted"/>
<dbReference type="InterPro" id="IPR050327">
    <property type="entry name" value="Proton-linked_MCT"/>
</dbReference>
<keyword evidence="1" id="KW-0472">Membrane</keyword>
<keyword evidence="3" id="KW-1185">Reference proteome</keyword>
<dbReference type="GO" id="GO:0008028">
    <property type="term" value="F:monocarboxylic acid transmembrane transporter activity"/>
    <property type="evidence" value="ECO:0007669"/>
    <property type="project" value="TreeGrafter"/>
</dbReference>
<comment type="caution">
    <text evidence="2">The sequence shown here is derived from an EMBL/GenBank/DDBJ whole genome shotgun (WGS) entry which is preliminary data.</text>
</comment>
<feature type="transmembrane region" description="Helical" evidence="1">
    <location>
        <begin position="56"/>
        <end position="76"/>
    </location>
</feature>
<accession>A0AAV4IIH7</accession>
<dbReference type="EMBL" id="BMAT01009533">
    <property type="protein sequence ID" value="GFS08106.1"/>
    <property type="molecule type" value="Genomic_DNA"/>
</dbReference>
<dbReference type="Gene3D" id="1.20.1250.20">
    <property type="entry name" value="MFS general substrate transporter like domains"/>
    <property type="match status" value="1"/>
</dbReference>
<evidence type="ECO:0000313" key="3">
    <source>
        <dbReference type="Proteomes" id="UP000762676"/>
    </source>
</evidence>
<feature type="transmembrane region" description="Helical" evidence="1">
    <location>
        <begin position="82"/>
        <end position="106"/>
    </location>
</feature>
<feature type="transmembrane region" description="Helical" evidence="1">
    <location>
        <begin position="147"/>
        <end position="168"/>
    </location>
</feature>
<feature type="transmembrane region" description="Helical" evidence="1">
    <location>
        <begin position="402"/>
        <end position="421"/>
    </location>
</feature>
<dbReference type="Proteomes" id="UP000762676">
    <property type="component" value="Unassembled WGS sequence"/>
</dbReference>
<gene>
    <name evidence="2" type="ORF">ElyMa_004747900</name>
</gene>
<dbReference type="PANTHER" id="PTHR11360">
    <property type="entry name" value="MONOCARBOXYLATE TRANSPORTER"/>
    <property type="match status" value="1"/>
</dbReference>
<dbReference type="PANTHER" id="PTHR11360:SF284">
    <property type="entry name" value="EG:103B4.3 PROTEIN-RELATED"/>
    <property type="match status" value="1"/>
</dbReference>
<dbReference type="Pfam" id="PF07690">
    <property type="entry name" value="MFS_1"/>
    <property type="match status" value="1"/>
</dbReference>
<name>A0AAV4IIH7_9GAST</name>
<protein>
    <submittedName>
        <fullName evidence="2">Monocarboxylate transporter 14</fullName>
    </submittedName>
</protein>
<dbReference type="AlphaFoldDB" id="A0AAV4IIH7"/>
<organism evidence="2 3">
    <name type="scientific">Elysia marginata</name>
    <dbReference type="NCBI Taxonomy" id="1093978"/>
    <lineage>
        <taxon>Eukaryota</taxon>
        <taxon>Metazoa</taxon>
        <taxon>Spiralia</taxon>
        <taxon>Lophotrochozoa</taxon>
        <taxon>Mollusca</taxon>
        <taxon>Gastropoda</taxon>
        <taxon>Heterobranchia</taxon>
        <taxon>Euthyneura</taxon>
        <taxon>Panpulmonata</taxon>
        <taxon>Sacoglossa</taxon>
        <taxon>Placobranchoidea</taxon>
        <taxon>Plakobranchidae</taxon>
        <taxon>Elysia</taxon>
    </lineage>
</organism>
<reference evidence="2 3" key="1">
    <citation type="journal article" date="2021" name="Elife">
        <title>Chloroplast acquisition without the gene transfer in kleptoplastic sea slugs, Plakobranchus ocellatus.</title>
        <authorList>
            <person name="Maeda T."/>
            <person name="Takahashi S."/>
            <person name="Yoshida T."/>
            <person name="Shimamura S."/>
            <person name="Takaki Y."/>
            <person name="Nagai Y."/>
            <person name="Toyoda A."/>
            <person name="Suzuki Y."/>
            <person name="Arimoto A."/>
            <person name="Ishii H."/>
            <person name="Satoh N."/>
            <person name="Nishiyama T."/>
            <person name="Hasebe M."/>
            <person name="Maruyama T."/>
            <person name="Minagawa J."/>
            <person name="Obokata J."/>
            <person name="Shigenobu S."/>
        </authorList>
    </citation>
    <scope>NUCLEOTIDE SEQUENCE [LARGE SCALE GENOMIC DNA]</scope>
</reference>
<keyword evidence="1" id="KW-1133">Transmembrane helix</keyword>